<evidence type="ECO:0000313" key="2">
    <source>
        <dbReference type="Proteomes" id="UP001293254"/>
    </source>
</evidence>
<organism evidence="1 2">
    <name type="scientific">Sesamum alatum</name>
    <dbReference type="NCBI Taxonomy" id="300844"/>
    <lineage>
        <taxon>Eukaryota</taxon>
        <taxon>Viridiplantae</taxon>
        <taxon>Streptophyta</taxon>
        <taxon>Embryophyta</taxon>
        <taxon>Tracheophyta</taxon>
        <taxon>Spermatophyta</taxon>
        <taxon>Magnoliopsida</taxon>
        <taxon>eudicotyledons</taxon>
        <taxon>Gunneridae</taxon>
        <taxon>Pentapetalae</taxon>
        <taxon>asterids</taxon>
        <taxon>lamiids</taxon>
        <taxon>Lamiales</taxon>
        <taxon>Pedaliaceae</taxon>
        <taxon>Sesamum</taxon>
    </lineage>
</organism>
<reference evidence="1" key="2">
    <citation type="journal article" date="2024" name="Plant">
        <title>Genomic evolution and insights into agronomic trait innovations of Sesamum species.</title>
        <authorList>
            <person name="Miao H."/>
            <person name="Wang L."/>
            <person name="Qu L."/>
            <person name="Liu H."/>
            <person name="Sun Y."/>
            <person name="Le M."/>
            <person name="Wang Q."/>
            <person name="Wei S."/>
            <person name="Zheng Y."/>
            <person name="Lin W."/>
            <person name="Duan Y."/>
            <person name="Cao H."/>
            <person name="Xiong S."/>
            <person name="Wang X."/>
            <person name="Wei L."/>
            <person name="Li C."/>
            <person name="Ma Q."/>
            <person name="Ju M."/>
            <person name="Zhao R."/>
            <person name="Li G."/>
            <person name="Mu C."/>
            <person name="Tian Q."/>
            <person name="Mei H."/>
            <person name="Zhang T."/>
            <person name="Gao T."/>
            <person name="Zhang H."/>
        </authorList>
    </citation>
    <scope>NUCLEOTIDE SEQUENCE</scope>
    <source>
        <strain evidence="1">3651</strain>
    </source>
</reference>
<keyword evidence="2" id="KW-1185">Reference proteome</keyword>
<dbReference type="PANTHER" id="PTHR47605">
    <property type="entry name" value="TRANSCRIPTIONAL ELONGATION REGULATOR MINIYO"/>
    <property type="match status" value="1"/>
</dbReference>
<dbReference type="InterPro" id="IPR055326">
    <property type="entry name" value="MINIYO"/>
</dbReference>
<protein>
    <submittedName>
        <fullName evidence="1">Uncharacterized protein</fullName>
    </submittedName>
</protein>
<accession>A0AAE1Y7X8</accession>
<evidence type="ECO:0000313" key="1">
    <source>
        <dbReference type="EMBL" id="KAK4425022.1"/>
    </source>
</evidence>
<comment type="caution">
    <text evidence="1">The sequence shown here is derived from an EMBL/GenBank/DDBJ whole genome shotgun (WGS) entry which is preliminary data.</text>
</comment>
<gene>
    <name evidence="1" type="ORF">Salat_1695800</name>
</gene>
<dbReference type="EMBL" id="JACGWO010000006">
    <property type="protein sequence ID" value="KAK4425022.1"/>
    <property type="molecule type" value="Genomic_DNA"/>
</dbReference>
<dbReference type="Proteomes" id="UP001293254">
    <property type="component" value="Unassembled WGS sequence"/>
</dbReference>
<reference evidence="1" key="1">
    <citation type="submission" date="2020-06" db="EMBL/GenBank/DDBJ databases">
        <authorList>
            <person name="Li T."/>
            <person name="Hu X."/>
            <person name="Zhang T."/>
            <person name="Song X."/>
            <person name="Zhang H."/>
            <person name="Dai N."/>
            <person name="Sheng W."/>
            <person name="Hou X."/>
            <person name="Wei L."/>
        </authorList>
    </citation>
    <scope>NUCLEOTIDE SEQUENCE</scope>
    <source>
        <strain evidence="1">3651</strain>
        <tissue evidence="1">Leaf</tissue>
    </source>
</reference>
<sequence length="217" mass="23828">MELSKDYLYGGDPDYDALNIIFKEEFDRETQGSNSTVINISSNTDKVNIMQHNIVIDLTSNEDEVQSNIIVVTFDDEDHNLPSDVGPSNVPAPVYNFGPFGVANLANFRPKILDRKGKGKLPVEMFGRGGPAPRVGVGWGASGGDPLEAGGMGQAMQRLNCCLAACLIVGPGNTHVIDKLLKVIFHVPVLKYLDFGIHQFLCHKGYKPFGWNYEDEE</sequence>
<proteinExistence type="predicted"/>
<dbReference type="AlphaFoldDB" id="A0AAE1Y7X8"/>
<dbReference type="PANTHER" id="PTHR47605:SF2">
    <property type="entry name" value="TRANSCRIPTIONAL ELONGATION REGULATOR MINIYO"/>
    <property type="match status" value="1"/>
</dbReference>
<name>A0AAE1Y7X8_9LAMI</name>